<dbReference type="EMBL" id="NPMS01000001">
    <property type="protein sequence ID" value="OZU90193.1"/>
    <property type="molecule type" value="Genomic_DNA"/>
</dbReference>
<evidence type="ECO:0000313" key="5">
    <source>
        <dbReference type="EMBL" id="OZU90193.1"/>
    </source>
</evidence>
<dbReference type="CDD" id="cd06661">
    <property type="entry name" value="GGCT_like"/>
    <property type="match status" value="2"/>
</dbReference>
<evidence type="ECO:0000256" key="3">
    <source>
        <dbReference type="PIRSR" id="PIRSR617939-2"/>
    </source>
</evidence>
<feature type="active site" description="Proton acceptor" evidence="2">
    <location>
        <position position="216"/>
    </location>
</feature>
<dbReference type="AlphaFoldDB" id="A0A265NDW3"/>
<dbReference type="OrthoDB" id="8538589at2"/>
<evidence type="ECO:0000256" key="2">
    <source>
        <dbReference type="PIRSR" id="PIRSR617939-1"/>
    </source>
</evidence>
<proteinExistence type="predicted"/>
<dbReference type="PANTHER" id="PTHR12935:SF0">
    <property type="entry name" value="GAMMA-GLUTAMYLCYCLOTRANSFERASE"/>
    <property type="match status" value="1"/>
</dbReference>
<feature type="domain" description="Gamma-glutamylcyclotransferase AIG2-like" evidence="4">
    <location>
        <begin position="9"/>
        <end position="128"/>
    </location>
</feature>
<keyword evidence="6" id="KW-1185">Reference proteome</keyword>
<dbReference type="Pfam" id="PF06094">
    <property type="entry name" value="GGACT"/>
    <property type="match status" value="1"/>
</dbReference>
<evidence type="ECO:0000259" key="4">
    <source>
        <dbReference type="Pfam" id="PF06094"/>
    </source>
</evidence>
<evidence type="ECO:0000313" key="6">
    <source>
        <dbReference type="Proteomes" id="UP000216498"/>
    </source>
</evidence>
<comment type="caution">
    <text evidence="5">The sequence shown here is derived from an EMBL/GenBank/DDBJ whole genome shotgun (WGS) entry which is preliminary data.</text>
</comment>
<name>A0A265NDW3_9BACI</name>
<organism evidence="5 6">
    <name type="scientific">Virgibacillus indicus</name>
    <dbReference type="NCBI Taxonomy" id="2024554"/>
    <lineage>
        <taxon>Bacteria</taxon>
        <taxon>Bacillati</taxon>
        <taxon>Bacillota</taxon>
        <taxon>Bacilli</taxon>
        <taxon>Bacillales</taxon>
        <taxon>Bacillaceae</taxon>
        <taxon>Virgibacillus</taxon>
    </lineage>
</organism>
<reference evidence="5 6" key="1">
    <citation type="submission" date="2017-08" db="EMBL/GenBank/DDBJ databases">
        <title>Virgibacillus indicus sp. nov. and Virgibacillus profoundi sp. nov, two moderately halophilic bacteria isolated from marine sediment by using the Microfluidic Streak Plate.</title>
        <authorList>
            <person name="Xu B."/>
            <person name="Hu B."/>
            <person name="Wang J."/>
            <person name="Zhu Y."/>
            <person name="Huang L."/>
            <person name="Du W."/>
            <person name="Huang Y."/>
        </authorList>
    </citation>
    <scope>NUCLEOTIDE SEQUENCE [LARGE SCALE GENOMIC DNA]</scope>
    <source>
        <strain evidence="5 6">IO3-P2-C2</strain>
    </source>
</reference>
<dbReference type="Pfam" id="PF13772">
    <property type="entry name" value="AIG2_2"/>
    <property type="match status" value="1"/>
</dbReference>
<gene>
    <name evidence="5" type="ORF">CIL03_03355</name>
</gene>
<sequence length="286" mass="32602">MEGSLLRTIFVYGTLRKNEKNHHYLKDAVCLFEESWIYGRLFDTRNGYPVMKESEKDKIYGEVYSVTEEQLGLINELEGYSENGSNNLYERKMVTAFTDSGSNLEALTYITDRSLADSIDAIPLGDWKVYQYLKNESLYYFAYGSCMDDERFRIANAEGYFSIKAGRGVLKNHGFRFSRSSSDGGKADIIESAGEVVEGLVYKIPLEALDYLYKREGVYVNAYRPAIVQVELNKGERVEAITFIGIEKSEETPPTELYATEIIRGAKGILSESFIKRIRQRLESLS</sequence>
<protein>
    <recommendedName>
        <fullName evidence="4">Gamma-glutamylcyclotransferase AIG2-like domain-containing protein</fullName>
    </recommendedName>
</protein>
<dbReference type="GO" id="GO:0003839">
    <property type="term" value="F:gamma-glutamylcyclotransferase activity"/>
    <property type="evidence" value="ECO:0007669"/>
    <property type="project" value="InterPro"/>
</dbReference>
<dbReference type="SUPFAM" id="SSF110857">
    <property type="entry name" value="Gamma-glutamyl cyclotransferase-like"/>
    <property type="match status" value="2"/>
</dbReference>
<accession>A0A265NDW3</accession>
<dbReference type="InterPro" id="IPR013024">
    <property type="entry name" value="GGCT-like"/>
</dbReference>
<dbReference type="InterPro" id="IPR017939">
    <property type="entry name" value="G-Glutamylcylcotransferase"/>
</dbReference>
<dbReference type="PANTHER" id="PTHR12935">
    <property type="entry name" value="GAMMA-GLUTAMYLCYCLOTRANSFERASE"/>
    <property type="match status" value="1"/>
</dbReference>
<evidence type="ECO:0000256" key="1">
    <source>
        <dbReference type="ARBA" id="ARBA00023239"/>
    </source>
</evidence>
<dbReference type="InterPro" id="IPR009288">
    <property type="entry name" value="AIG2-like_dom"/>
</dbReference>
<dbReference type="Gene3D" id="3.10.490.10">
    <property type="entry name" value="Gamma-glutamyl cyclotransferase-like"/>
    <property type="match status" value="2"/>
</dbReference>
<dbReference type="InterPro" id="IPR036568">
    <property type="entry name" value="GGCT-like_sf"/>
</dbReference>
<dbReference type="Proteomes" id="UP000216498">
    <property type="component" value="Unassembled WGS sequence"/>
</dbReference>
<keyword evidence="1" id="KW-0456">Lyase</keyword>
<feature type="binding site" evidence="3">
    <location>
        <position position="258"/>
    </location>
    <ligand>
        <name>substrate</name>
    </ligand>
</feature>
<feature type="binding site" evidence="3">
    <location>
        <begin position="140"/>
        <end position="145"/>
    </location>
    <ligand>
        <name>substrate</name>
    </ligand>
</feature>